<name>A0A1K2HDI2_9LACT</name>
<protein>
    <submittedName>
        <fullName evidence="3">Additional lipoprotein component of predicted cobalamin ECF transporter</fullName>
    </submittedName>
</protein>
<gene>
    <name evidence="3" type="ORF">RR45_GL000430</name>
    <name evidence="4" type="ORF">SAMN02746068_01363</name>
</gene>
<feature type="chain" id="PRO_5038618366" evidence="1">
    <location>
        <begin position="23"/>
        <end position="122"/>
    </location>
</feature>
<keyword evidence="6" id="KW-1185">Reference proteome</keyword>
<evidence type="ECO:0000259" key="2">
    <source>
        <dbReference type="Pfam" id="PF14478"/>
    </source>
</evidence>
<accession>A0A1K2HDI2</accession>
<evidence type="ECO:0000256" key="1">
    <source>
        <dbReference type="SAM" id="SignalP"/>
    </source>
</evidence>
<reference evidence="4 5" key="2">
    <citation type="submission" date="2016-11" db="EMBL/GenBank/DDBJ databases">
        <authorList>
            <person name="Jaros S."/>
            <person name="Januszkiewicz K."/>
            <person name="Wedrychowicz H."/>
        </authorList>
    </citation>
    <scope>NUCLEOTIDE SEQUENCE [LARGE SCALE GENOMIC DNA]</scope>
    <source>
        <strain evidence="4 5">DSM 22330</strain>
    </source>
</reference>
<dbReference type="Gene3D" id="2.170.130.30">
    <property type="match status" value="1"/>
</dbReference>
<organism evidence="4 5">
    <name type="scientific">Pseudolactococcus chungangensis CAU 28 = DSM 22330</name>
    <dbReference type="NCBI Taxonomy" id="1122154"/>
    <lineage>
        <taxon>Bacteria</taxon>
        <taxon>Bacillati</taxon>
        <taxon>Bacillota</taxon>
        <taxon>Bacilli</taxon>
        <taxon>Lactobacillales</taxon>
        <taxon>Streptococcaceae</taxon>
        <taxon>Pseudolactococcus</taxon>
    </lineage>
</organism>
<dbReference type="AlphaFoldDB" id="A0A1K2HDI2"/>
<keyword evidence="1" id="KW-0732">Signal</keyword>
<sequence length="122" mass="13706">MKKFVFSLFCILSVIILSSCHKAVKSEQHGTATLIVKYDEATVKTYQDIPIQADETVLELLQSRTRVTLKSGIITEIDGITQIESSNLYWLFKVNDKLADKGVAETKVKAGSKIEFYLGEFK</sequence>
<dbReference type="EMBL" id="JXJT01000013">
    <property type="protein sequence ID" value="PCS02721.1"/>
    <property type="molecule type" value="Genomic_DNA"/>
</dbReference>
<feature type="domain" description="Transcobalamin-like C-terminal" evidence="2">
    <location>
        <begin position="54"/>
        <end position="119"/>
    </location>
</feature>
<reference evidence="3 6" key="1">
    <citation type="submission" date="2014-12" db="EMBL/GenBank/DDBJ databases">
        <title>Draft genome sequences of 10 type strains of Lactococcus.</title>
        <authorList>
            <person name="Sun Z."/>
            <person name="Zhong Z."/>
            <person name="Liu W."/>
            <person name="Zhang W."/>
            <person name="Zhang H."/>
        </authorList>
    </citation>
    <scope>NUCLEOTIDE SEQUENCE [LARGE SCALE GENOMIC DNA]</scope>
    <source>
        <strain evidence="3 6">DSM 22330</strain>
    </source>
</reference>
<dbReference type="OrthoDB" id="2870483at2"/>
<proteinExistence type="predicted"/>
<dbReference type="RefSeq" id="WP_031366028.1">
    <property type="nucleotide sequence ID" value="NZ_FPKS01000006.1"/>
</dbReference>
<dbReference type="InterPro" id="IPR027954">
    <property type="entry name" value="Transcobalamin-like_C"/>
</dbReference>
<dbReference type="Pfam" id="PF14478">
    <property type="entry name" value="DUF4430"/>
    <property type="match status" value="1"/>
</dbReference>
<dbReference type="Proteomes" id="UP000185655">
    <property type="component" value="Unassembled WGS sequence"/>
</dbReference>
<dbReference type="Proteomes" id="UP000218979">
    <property type="component" value="Unassembled WGS sequence"/>
</dbReference>
<dbReference type="PROSITE" id="PS51257">
    <property type="entry name" value="PROKAR_LIPOPROTEIN"/>
    <property type="match status" value="1"/>
</dbReference>
<feature type="signal peptide" evidence="1">
    <location>
        <begin position="1"/>
        <end position="22"/>
    </location>
</feature>
<dbReference type="EMBL" id="FPKS01000006">
    <property type="protein sequence ID" value="SFZ74807.1"/>
    <property type="molecule type" value="Genomic_DNA"/>
</dbReference>
<evidence type="ECO:0000313" key="4">
    <source>
        <dbReference type="EMBL" id="SFZ74807.1"/>
    </source>
</evidence>
<evidence type="ECO:0000313" key="6">
    <source>
        <dbReference type="Proteomes" id="UP000218979"/>
    </source>
</evidence>
<evidence type="ECO:0000313" key="5">
    <source>
        <dbReference type="Proteomes" id="UP000185655"/>
    </source>
</evidence>
<keyword evidence="3" id="KW-0449">Lipoprotein</keyword>
<dbReference type="STRING" id="1122154.SAMN02746068_01363"/>
<evidence type="ECO:0000313" key="3">
    <source>
        <dbReference type="EMBL" id="PCS02721.1"/>
    </source>
</evidence>